<keyword evidence="8" id="KW-1185">Reference proteome</keyword>
<comment type="subcellular location">
    <subcellularLocation>
        <location evidence="1">Membrane</location>
        <topology evidence="1">Multi-pass membrane protein</topology>
    </subcellularLocation>
</comment>
<feature type="transmembrane region" description="Helical" evidence="6">
    <location>
        <begin position="20"/>
        <end position="43"/>
    </location>
</feature>
<feature type="transmembrane region" description="Helical" evidence="6">
    <location>
        <begin position="191"/>
        <end position="212"/>
    </location>
</feature>
<feature type="transmembrane region" description="Helical" evidence="6">
    <location>
        <begin position="90"/>
        <end position="109"/>
    </location>
</feature>
<dbReference type="PANTHER" id="PTHR30238:SF6">
    <property type="entry name" value="TERC-LIKE PROTEIN"/>
    <property type="match status" value="1"/>
</dbReference>
<dbReference type="NCBIfam" id="TIGR03716">
    <property type="entry name" value="R_switched_YkoY"/>
    <property type="match status" value="1"/>
</dbReference>
<evidence type="ECO:0000256" key="5">
    <source>
        <dbReference type="ARBA" id="ARBA00023136"/>
    </source>
</evidence>
<keyword evidence="5 6" id="KW-0472">Membrane</keyword>
<feature type="transmembrane region" description="Helical" evidence="6">
    <location>
        <begin position="160"/>
        <end position="184"/>
    </location>
</feature>
<feature type="transmembrane region" description="Helical" evidence="6">
    <location>
        <begin position="218"/>
        <end position="237"/>
    </location>
</feature>
<dbReference type="Pfam" id="PF03741">
    <property type="entry name" value="TerC"/>
    <property type="match status" value="1"/>
</dbReference>
<evidence type="ECO:0000256" key="6">
    <source>
        <dbReference type="SAM" id="Phobius"/>
    </source>
</evidence>
<evidence type="ECO:0000256" key="3">
    <source>
        <dbReference type="ARBA" id="ARBA00022692"/>
    </source>
</evidence>
<feature type="transmembrane region" description="Helical" evidence="6">
    <location>
        <begin position="64"/>
        <end position="84"/>
    </location>
</feature>
<reference evidence="7 8" key="1">
    <citation type="submission" date="2023-02" db="EMBL/GenBank/DDBJ databases">
        <title>Genome sequence of Lacticaseibacillus sp. KACC 23028.</title>
        <authorList>
            <person name="Kim S."/>
            <person name="Heo J."/>
            <person name="Kwon S.-W."/>
        </authorList>
    </citation>
    <scope>NUCLEOTIDE SEQUENCE [LARGE SCALE GENOMIC DNA]</scope>
    <source>
        <strain evidence="7 8">KACC 23028</strain>
    </source>
</reference>
<sequence length="249" mass="28009">MDKLISLYRPFFEASDWHAAIMTGSGLMTILMLAVMECLLSVDNAVVLAAQTRSLENPVKEKEALVYGLWGAYLFRFIAIGLGAYLMKFWGIKVAGSLYLLWMSLHFFYKMHFPDKEETTHKTRKPKSFWGTVASIELLDIVFSIDSILTALALDNNPVIVLLGGMIGILAMRLVAQVMITLIARVPELLYMAYVLIGIIAVKLFLSLPFIGIEIPNVAFSLIVFGAIGFTLLYHYVKQRKHAPQREEK</sequence>
<dbReference type="RefSeq" id="WP_274262121.1">
    <property type="nucleotide sequence ID" value="NZ_CP117884.1"/>
</dbReference>
<dbReference type="PANTHER" id="PTHR30238">
    <property type="entry name" value="MEMBRANE BOUND PREDICTED REDOX MODULATOR"/>
    <property type="match status" value="1"/>
</dbReference>
<organism evidence="7 8">
    <name type="scientific">Lacticaseibacillus pabuli</name>
    <dbReference type="NCBI Taxonomy" id="3025672"/>
    <lineage>
        <taxon>Bacteria</taxon>
        <taxon>Bacillati</taxon>
        <taxon>Bacillota</taxon>
        <taxon>Bacilli</taxon>
        <taxon>Lactobacillales</taxon>
        <taxon>Lactobacillaceae</taxon>
        <taxon>Lacticaseibacillus</taxon>
    </lineage>
</organism>
<keyword evidence="3 6" id="KW-0812">Transmembrane</keyword>
<feature type="transmembrane region" description="Helical" evidence="6">
    <location>
        <begin position="129"/>
        <end position="154"/>
    </location>
</feature>
<evidence type="ECO:0000256" key="2">
    <source>
        <dbReference type="ARBA" id="ARBA00007511"/>
    </source>
</evidence>
<evidence type="ECO:0000256" key="1">
    <source>
        <dbReference type="ARBA" id="ARBA00004141"/>
    </source>
</evidence>
<evidence type="ECO:0000256" key="4">
    <source>
        <dbReference type="ARBA" id="ARBA00022989"/>
    </source>
</evidence>
<evidence type="ECO:0000313" key="7">
    <source>
        <dbReference type="EMBL" id="WDF83746.1"/>
    </source>
</evidence>
<dbReference type="InterPro" id="IPR005496">
    <property type="entry name" value="Integral_membrane_TerC"/>
</dbReference>
<accession>A0ABY7WUE1</accession>
<proteinExistence type="inferred from homology"/>
<dbReference type="Proteomes" id="UP001220377">
    <property type="component" value="Chromosome"/>
</dbReference>
<dbReference type="InterPro" id="IPR022493">
    <property type="entry name" value="CHP03716_TM_YkoY"/>
</dbReference>
<dbReference type="EMBL" id="CP117884">
    <property type="protein sequence ID" value="WDF83746.1"/>
    <property type="molecule type" value="Genomic_DNA"/>
</dbReference>
<keyword evidence="4 6" id="KW-1133">Transmembrane helix</keyword>
<protein>
    <submittedName>
        <fullName evidence="7">TerC family protein</fullName>
    </submittedName>
</protein>
<name>A0ABY7WUE1_9LACO</name>
<gene>
    <name evidence="7" type="ORF">PQ472_05775</name>
</gene>
<comment type="similarity">
    <text evidence="2">Belongs to the TerC family.</text>
</comment>
<evidence type="ECO:0000313" key="8">
    <source>
        <dbReference type="Proteomes" id="UP001220377"/>
    </source>
</evidence>